<evidence type="ECO:0000256" key="1">
    <source>
        <dbReference type="SAM" id="Phobius"/>
    </source>
</evidence>
<feature type="transmembrane region" description="Helical" evidence="1">
    <location>
        <begin position="39"/>
        <end position="62"/>
    </location>
</feature>
<dbReference type="RefSeq" id="WP_062784016.1">
    <property type="nucleotide sequence ID" value="NZ_CP140001.1"/>
</dbReference>
<comment type="caution">
    <text evidence="3">The sequence shown here is derived from an EMBL/GenBank/DDBJ whole genome shotgun (WGS) entry which is preliminary data.</text>
</comment>
<evidence type="ECO:0000256" key="2">
    <source>
        <dbReference type="SAM" id="SignalP"/>
    </source>
</evidence>
<feature type="chain" id="PRO_5046550068" evidence="2">
    <location>
        <begin position="30"/>
        <end position="81"/>
    </location>
</feature>
<gene>
    <name evidence="3" type="ORF">J2792_003140</name>
</gene>
<proteinExistence type="predicted"/>
<keyword evidence="1" id="KW-0812">Transmembrane</keyword>
<organism evidence="3 4">
    <name type="scientific">Novosphingobium capsulatum</name>
    <dbReference type="NCBI Taxonomy" id="13688"/>
    <lineage>
        <taxon>Bacteria</taxon>
        <taxon>Pseudomonadati</taxon>
        <taxon>Pseudomonadota</taxon>
        <taxon>Alphaproteobacteria</taxon>
        <taxon>Sphingomonadales</taxon>
        <taxon>Sphingomonadaceae</taxon>
        <taxon>Novosphingobium</taxon>
    </lineage>
</organism>
<dbReference type="Proteomes" id="UP001184150">
    <property type="component" value="Unassembled WGS sequence"/>
</dbReference>
<dbReference type="EMBL" id="JAVDRD010000008">
    <property type="protein sequence ID" value="MDR6512257.1"/>
    <property type="molecule type" value="Genomic_DNA"/>
</dbReference>
<sequence length="81" mass="8140">MTVLPIAPASRLLLPAILLLAATAVPAQAYVGPGLGLGAASTALGVVGAILLGLLAFVWYPVKRLIRLARKAARGGGAGRR</sequence>
<accession>A0ABU1MQX7</accession>
<name>A0ABU1MQX7_9SPHN</name>
<keyword evidence="2" id="KW-0732">Signal</keyword>
<protein>
    <submittedName>
        <fullName evidence="3">Uncharacterized protein</fullName>
    </submittedName>
</protein>
<keyword evidence="4" id="KW-1185">Reference proteome</keyword>
<keyword evidence="1" id="KW-1133">Transmembrane helix</keyword>
<evidence type="ECO:0000313" key="4">
    <source>
        <dbReference type="Proteomes" id="UP001184150"/>
    </source>
</evidence>
<feature type="signal peptide" evidence="2">
    <location>
        <begin position="1"/>
        <end position="29"/>
    </location>
</feature>
<keyword evidence="1" id="KW-0472">Membrane</keyword>
<reference evidence="3 4" key="1">
    <citation type="submission" date="2023-07" db="EMBL/GenBank/DDBJ databases">
        <title>Sorghum-associated microbial communities from plants grown in Nebraska, USA.</title>
        <authorList>
            <person name="Schachtman D."/>
        </authorList>
    </citation>
    <scope>NUCLEOTIDE SEQUENCE [LARGE SCALE GENOMIC DNA]</scope>
    <source>
        <strain evidence="3 4">DS1027</strain>
    </source>
</reference>
<evidence type="ECO:0000313" key="3">
    <source>
        <dbReference type="EMBL" id="MDR6512257.1"/>
    </source>
</evidence>